<evidence type="ECO:0000313" key="1">
    <source>
        <dbReference type="EMBL" id="RVU60751.1"/>
    </source>
</evidence>
<comment type="caution">
    <text evidence="1">The sequence shown here is derived from an EMBL/GenBank/DDBJ whole genome shotgun (WGS) entry which is preliminary data.</text>
</comment>
<evidence type="ECO:0008006" key="3">
    <source>
        <dbReference type="Google" id="ProtNLM"/>
    </source>
</evidence>
<accession>A0A437SCK4</accession>
<dbReference type="AlphaFoldDB" id="A0A437SCK4"/>
<gene>
    <name evidence="1" type="ORF">BM74_29760</name>
</gene>
<name>A0A437SCK4_BACTU</name>
<evidence type="ECO:0000313" key="2">
    <source>
        <dbReference type="Proteomes" id="UP000286687"/>
    </source>
</evidence>
<proteinExistence type="predicted"/>
<dbReference type="Proteomes" id="UP000286687">
    <property type="component" value="Unassembled WGS sequence"/>
</dbReference>
<dbReference type="RefSeq" id="WP_127814579.1">
    <property type="nucleotide sequence ID" value="NZ_LDER01000370.1"/>
</dbReference>
<sequence>MTFIHKTYLQITLDEKDKEMIKNKAEELGYKTVSAFLVDSAKTHFKLEVDMKIYRDLTKEINYIGKNINSLIRRINTDGIYTDYDIDFLKVNQKKIIKIIHKEYDRLLDLKTKFNSDSLTKKQKQKLIESLSENQMQIPKKLVLEEVYEKIKEDFLYIIESIENSPEQAKEVTEYVWQYLYGDTLYKLDDNQLIKLADSIFIFAQKLKFKLSKLDNVFEDDDWFELKDILDEYEIY</sequence>
<dbReference type="EMBL" id="LDER01000370">
    <property type="protein sequence ID" value="RVU60751.1"/>
    <property type="molecule type" value="Genomic_DNA"/>
</dbReference>
<reference evidence="1 2" key="1">
    <citation type="submission" date="2018-01" db="EMBL/GenBank/DDBJ databases">
        <title>Complete genome sequence of G25-42.</title>
        <authorList>
            <person name="Zheng Z."/>
            <person name="Sun M."/>
        </authorList>
    </citation>
    <scope>NUCLEOTIDE SEQUENCE [LARGE SCALE GENOMIC DNA]</scope>
    <source>
        <strain evidence="1 2">G25-42</strain>
    </source>
</reference>
<protein>
    <recommendedName>
        <fullName evidence="3">Plasmid mobilization relaxosome protein MobC</fullName>
    </recommendedName>
</protein>
<organism evidence="1 2">
    <name type="scientific">Bacillus thuringiensis</name>
    <dbReference type="NCBI Taxonomy" id="1428"/>
    <lineage>
        <taxon>Bacteria</taxon>
        <taxon>Bacillati</taxon>
        <taxon>Bacillota</taxon>
        <taxon>Bacilli</taxon>
        <taxon>Bacillales</taxon>
        <taxon>Bacillaceae</taxon>
        <taxon>Bacillus</taxon>
        <taxon>Bacillus cereus group</taxon>
    </lineage>
</organism>